<evidence type="ECO:0000313" key="1">
    <source>
        <dbReference type="EMBL" id="CCC67663.1"/>
    </source>
</evidence>
<name>G0V865_NAUCA</name>
<evidence type="ECO:0000313" key="2">
    <source>
        <dbReference type="Proteomes" id="UP000001640"/>
    </source>
</evidence>
<dbReference type="GeneID" id="96901142"/>
<proteinExistence type="predicted"/>
<reference key="2">
    <citation type="submission" date="2011-08" db="EMBL/GenBank/DDBJ databases">
        <title>Genome sequence of Naumovozyma castellii.</title>
        <authorList>
            <person name="Gordon J.L."/>
            <person name="Armisen D."/>
            <person name="Proux-Wera E."/>
            <person name="OhEigeartaigh S.S."/>
            <person name="Byrne K.P."/>
            <person name="Wolfe K.H."/>
        </authorList>
    </citation>
    <scope>NUCLEOTIDE SEQUENCE</scope>
    <source>
        <strain>Type strain:CBS 4309</strain>
    </source>
</reference>
<dbReference type="OMA" id="NEPSHSI"/>
<gene>
    <name evidence="1" type="primary">NCAS0A11050</name>
    <name evidence="1" type="ordered locus">NCAS_0A11050</name>
</gene>
<dbReference type="KEGG" id="ncs:NCAS_0A11050"/>
<dbReference type="eggNOG" id="ENOG502S02X">
    <property type="taxonomic scope" value="Eukaryota"/>
</dbReference>
<dbReference type="Pfam" id="PF04938">
    <property type="entry name" value="SIP1"/>
    <property type="match status" value="1"/>
</dbReference>
<dbReference type="STRING" id="1064592.G0V865"/>
<dbReference type="AlphaFoldDB" id="G0V865"/>
<dbReference type="HOGENOM" id="CLU_748374_0_0_1"/>
<dbReference type="RefSeq" id="XP_003674044.1">
    <property type="nucleotide sequence ID" value="XM_003673996.1"/>
</dbReference>
<dbReference type="GO" id="GO:0030532">
    <property type="term" value="C:small nuclear ribonucleoprotein complex"/>
    <property type="evidence" value="ECO:0007669"/>
    <property type="project" value="EnsemblFungi"/>
</dbReference>
<organism evidence="1 2">
    <name type="scientific">Naumovozyma castellii</name>
    <name type="common">Yeast</name>
    <name type="synonym">Saccharomyces castellii</name>
    <dbReference type="NCBI Taxonomy" id="27288"/>
    <lineage>
        <taxon>Eukaryota</taxon>
        <taxon>Fungi</taxon>
        <taxon>Dikarya</taxon>
        <taxon>Ascomycota</taxon>
        <taxon>Saccharomycotina</taxon>
        <taxon>Saccharomycetes</taxon>
        <taxon>Saccharomycetales</taxon>
        <taxon>Saccharomycetaceae</taxon>
        <taxon>Naumovozyma</taxon>
    </lineage>
</organism>
<dbReference type="GO" id="GO:0000387">
    <property type="term" value="P:spliceosomal snRNP assembly"/>
    <property type="evidence" value="ECO:0007669"/>
    <property type="project" value="InterPro"/>
</dbReference>
<dbReference type="Gene3D" id="1.20.58.1070">
    <property type="match status" value="1"/>
</dbReference>
<dbReference type="InterPro" id="IPR035426">
    <property type="entry name" value="Gemin2/Brr1"/>
</dbReference>
<dbReference type="GO" id="GO:0017069">
    <property type="term" value="F:snRNA binding"/>
    <property type="evidence" value="ECO:0007669"/>
    <property type="project" value="EnsemblFungi"/>
</dbReference>
<reference evidence="1 2" key="1">
    <citation type="journal article" date="2011" name="Proc. Natl. Acad. Sci. U.S.A.">
        <title>Evolutionary erosion of yeast sex chromosomes by mating-type switching accidents.</title>
        <authorList>
            <person name="Gordon J.L."/>
            <person name="Armisen D."/>
            <person name="Proux-Wera E."/>
            <person name="Oheigeartaigh S.S."/>
            <person name="Byrne K.P."/>
            <person name="Wolfe K.H."/>
        </authorList>
    </citation>
    <scope>NUCLEOTIDE SEQUENCE [LARGE SCALE GENOMIC DNA]</scope>
    <source>
        <strain evidence="2">ATCC 76901 / BCRC 22586 / CBS 4309 / NBRC 1992 / NRRL Y-12630</strain>
    </source>
</reference>
<dbReference type="InParanoid" id="G0V865"/>
<keyword evidence="2" id="KW-1185">Reference proteome</keyword>
<protein>
    <recommendedName>
        <fullName evidence="3">Pre-mRNA-splicing factor BRR1</fullName>
    </recommendedName>
</protein>
<dbReference type="EMBL" id="HE576752">
    <property type="protein sequence ID" value="CCC67663.1"/>
    <property type="molecule type" value="Genomic_DNA"/>
</dbReference>
<dbReference type="OrthoDB" id="428895at2759"/>
<dbReference type="FunCoup" id="G0V865">
    <property type="interactions" value="130"/>
</dbReference>
<accession>G0V865</accession>
<evidence type="ECO:0008006" key="3">
    <source>
        <dbReference type="Google" id="ProtNLM"/>
    </source>
</evidence>
<sequence>MAKKGQNENLTERQAVNPLFGQAPAFAVQNSLVDPAVVRYLQDVRKEALRTTVVSIKPQKRARPVVTASMYDDDDDELPTLTARKKGRNSAYEFPDQLIYFDRNMNDWIKWFECTKNIVQEKAYEFTGYDDNTLNILLCQLKQYMETKSKDEDKLSSLIGIISDECIETTDSSDHSLEIDETWAETMCEKLQSRAIKNISEIKDCVLETPMEPYGFKAWYKYLISNVPVHTCFVTMINDRNVWILIQYFQQGLLEEIYKRGKNASVLEEWLLEIMIHLPVNITAEYTSTLRDLGKKCQVLIKRQIESSSAKTLLRLPKELEELDIKAPQQNVSIFELVLSIIAKIYGQRDLIDWKSTLI</sequence>
<dbReference type="GO" id="GO:0000245">
    <property type="term" value="P:spliceosomal complex assembly"/>
    <property type="evidence" value="ECO:0007669"/>
    <property type="project" value="EnsemblFungi"/>
</dbReference>
<dbReference type="PRINTS" id="PR02039">
    <property type="entry name" value="SPLICEFRBRR1"/>
</dbReference>
<dbReference type="InterPro" id="IPR023251">
    <property type="entry name" value="Brr1"/>
</dbReference>
<dbReference type="Proteomes" id="UP000001640">
    <property type="component" value="Chromosome 1"/>
</dbReference>